<proteinExistence type="predicted"/>
<dbReference type="EMBL" id="HG994371">
    <property type="protein sequence ID" value="CAF1946660.1"/>
    <property type="molecule type" value="Genomic_DNA"/>
</dbReference>
<dbReference type="Proteomes" id="UP001295469">
    <property type="component" value="Chromosome C07"/>
</dbReference>
<feature type="non-terminal residue" evidence="1">
    <location>
        <position position="53"/>
    </location>
</feature>
<organism evidence="1">
    <name type="scientific">Brassica napus</name>
    <name type="common">Rape</name>
    <dbReference type="NCBI Taxonomy" id="3708"/>
    <lineage>
        <taxon>Eukaryota</taxon>
        <taxon>Viridiplantae</taxon>
        <taxon>Streptophyta</taxon>
        <taxon>Embryophyta</taxon>
        <taxon>Tracheophyta</taxon>
        <taxon>Spermatophyta</taxon>
        <taxon>Magnoliopsida</taxon>
        <taxon>eudicotyledons</taxon>
        <taxon>Gunneridae</taxon>
        <taxon>Pentapetalae</taxon>
        <taxon>rosids</taxon>
        <taxon>malvids</taxon>
        <taxon>Brassicales</taxon>
        <taxon>Brassicaceae</taxon>
        <taxon>Brassiceae</taxon>
        <taxon>Brassica</taxon>
    </lineage>
</organism>
<dbReference type="AlphaFoldDB" id="A0A816LKQ0"/>
<sequence>ISVTTYNITSNAMMTSIYISNPLLFCSVGLDSALHTVSLRYVLQKAFILFGRF</sequence>
<protein>
    <submittedName>
        <fullName evidence="1">(rape) hypothetical protein</fullName>
    </submittedName>
</protein>
<name>A0A816LKQ0_BRANA</name>
<accession>A0A816LKQ0</accession>
<evidence type="ECO:0000313" key="1">
    <source>
        <dbReference type="EMBL" id="CAF1946660.1"/>
    </source>
</evidence>
<gene>
    <name evidence="1" type="ORF">DARMORV10_C07P02320.1</name>
</gene>
<reference evidence="1" key="1">
    <citation type="submission" date="2021-01" db="EMBL/GenBank/DDBJ databases">
        <authorList>
            <consortium name="Genoscope - CEA"/>
            <person name="William W."/>
        </authorList>
    </citation>
    <scope>NUCLEOTIDE SEQUENCE</scope>
</reference>